<dbReference type="EMBL" id="JAOVZR010000001">
    <property type="protein sequence ID" value="MCY0148083.1"/>
    <property type="molecule type" value="Genomic_DNA"/>
</dbReference>
<protein>
    <submittedName>
        <fullName evidence="3">Extensin family protein</fullName>
    </submittedName>
</protein>
<dbReference type="InterPro" id="IPR009683">
    <property type="entry name" value="Extensin-like_C"/>
</dbReference>
<feature type="region of interest" description="Disordered" evidence="1">
    <location>
        <begin position="22"/>
        <end position="70"/>
    </location>
</feature>
<feature type="domain" description="Extensin-like C-terminal" evidence="2">
    <location>
        <begin position="74"/>
        <end position="252"/>
    </location>
</feature>
<dbReference type="RefSeq" id="WP_267653670.1">
    <property type="nucleotide sequence ID" value="NZ_JAOVZR010000001.1"/>
</dbReference>
<evidence type="ECO:0000256" key="1">
    <source>
        <dbReference type="SAM" id="MobiDB-lite"/>
    </source>
</evidence>
<dbReference type="Proteomes" id="UP001073227">
    <property type="component" value="Unassembled WGS sequence"/>
</dbReference>
<comment type="caution">
    <text evidence="3">The sequence shown here is derived from an EMBL/GenBank/DDBJ whole genome shotgun (WGS) entry which is preliminary data.</text>
</comment>
<evidence type="ECO:0000313" key="3">
    <source>
        <dbReference type="EMBL" id="MCY0148083.1"/>
    </source>
</evidence>
<gene>
    <name evidence="3" type="ORF">OEG84_10265</name>
</gene>
<organism evidence="3 4">
    <name type="scientific">Hoeflea algicola</name>
    <dbReference type="NCBI Taxonomy" id="2983763"/>
    <lineage>
        <taxon>Bacteria</taxon>
        <taxon>Pseudomonadati</taxon>
        <taxon>Pseudomonadota</taxon>
        <taxon>Alphaproteobacteria</taxon>
        <taxon>Hyphomicrobiales</taxon>
        <taxon>Rhizobiaceae</taxon>
        <taxon>Hoeflea</taxon>
    </lineage>
</organism>
<name>A0ABT3Z8U5_9HYPH</name>
<keyword evidence="4" id="KW-1185">Reference proteome</keyword>
<dbReference type="Pfam" id="PF06904">
    <property type="entry name" value="Extensin-like_C"/>
    <property type="match status" value="1"/>
</dbReference>
<evidence type="ECO:0000313" key="4">
    <source>
        <dbReference type="Proteomes" id="UP001073227"/>
    </source>
</evidence>
<proteinExistence type="predicted"/>
<evidence type="ECO:0000259" key="2">
    <source>
        <dbReference type="Pfam" id="PF06904"/>
    </source>
</evidence>
<reference evidence="3" key="1">
    <citation type="submission" date="2022-10" db="EMBL/GenBank/DDBJ databases">
        <title>Hoeflea sp. G2-23, isolated from marine algae.</title>
        <authorList>
            <person name="Kristyanto S."/>
            <person name="Kim J.M."/>
            <person name="Jeon C.O."/>
        </authorList>
    </citation>
    <scope>NUCLEOTIDE SEQUENCE</scope>
    <source>
        <strain evidence="3">G2-23</strain>
    </source>
</reference>
<sequence length="252" mass="27000">MHRTFMILAVFLMLTGMDLPQDPPVPVPKPEQSTETPESKVRSPAMREQASPDQSPGPLPDISAPADSETGLASCEAELRKLGVTYERLEPLSGENGCGINTPYAVTKIASSVVLRPATQLRCETALALAQWVGTVVIPATSALPGDVSLNAINHGSAYVCRRRNNRATGKLSEHSIGNAIDIVNYEFAGRKPLGISPRSGDGNFEEAFQRAVRAGGCLHFTTVLGPGANASHDNHLHLDIAKRNHGYRLCQ</sequence>
<accession>A0ABT3Z8U5</accession>